<dbReference type="RefSeq" id="WP_006608772.1">
    <property type="nucleotide sequence ID" value="NZ_AFXA01000011.1"/>
</dbReference>
<evidence type="ECO:0000256" key="5">
    <source>
        <dbReference type="SAM" id="MobiDB-lite"/>
    </source>
</evidence>
<evidence type="ECO:0000313" key="6">
    <source>
        <dbReference type="EMBL" id="EGV00159.1"/>
    </source>
</evidence>
<gene>
    <name evidence="4" type="primary">rpsF</name>
    <name evidence="6" type="ORF">MCSF7_01826</name>
</gene>
<dbReference type="InterPro" id="IPR020814">
    <property type="entry name" value="Ribosomal_S6_plastid/chlpt"/>
</dbReference>
<dbReference type="CDD" id="cd00473">
    <property type="entry name" value="bS6"/>
    <property type="match status" value="1"/>
</dbReference>
<dbReference type="InterPro" id="IPR035980">
    <property type="entry name" value="Ribosomal_bS6_sf"/>
</dbReference>
<dbReference type="GO" id="GO:0005840">
    <property type="term" value="C:ribosome"/>
    <property type="evidence" value="ECO:0007669"/>
    <property type="project" value="UniProtKB-KW"/>
</dbReference>
<evidence type="ECO:0000256" key="2">
    <source>
        <dbReference type="ARBA" id="ARBA00035104"/>
    </source>
</evidence>
<name>F9UKF4_9BACT</name>
<comment type="similarity">
    <text evidence="1 4">Belongs to the bacterial ribosomal protein bS6 family.</text>
</comment>
<dbReference type="HAMAP" id="MF_00360">
    <property type="entry name" value="Ribosomal_bS6"/>
    <property type="match status" value="1"/>
</dbReference>
<dbReference type="STRING" id="1037410.MCSF7_01826"/>
<keyword evidence="4" id="KW-0687">Ribonucleoprotein</keyword>
<dbReference type="eggNOG" id="COG0360">
    <property type="taxonomic scope" value="Bacteria"/>
</dbReference>
<evidence type="ECO:0000256" key="1">
    <source>
        <dbReference type="ARBA" id="ARBA00009512"/>
    </source>
</evidence>
<dbReference type="NCBIfam" id="TIGR00166">
    <property type="entry name" value="S6"/>
    <property type="match status" value="1"/>
</dbReference>
<proteinExistence type="inferred from homology"/>
<dbReference type="GO" id="GO:0019843">
    <property type="term" value="F:rRNA binding"/>
    <property type="evidence" value="ECO:0007669"/>
    <property type="project" value="UniProtKB-UniRule"/>
</dbReference>
<dbReference type="EMBL" id="AFXA01000011">
    <property type="protein sequence ID" value="EGV00159.1"/>
    <property type="molecule type" value="Genomic_DNA"/>
</dbReference>
<dbReference type="Proteomes" id="UP000004978">
    <property type="component" value="Unassembled WGS sequence"/>
</dbReference>
<dbReference type="Gene3D" id="3.30.70.60">
    <property type="match status" value="1"/>
</dbReference>
<organism evidence="6 7">
    <name type="scientific">Mycoplasmopsis columbina SF7</name>
    <dbReference type="NCBI Taxonomy" id="1037410"/>
    <lineage>
        <taxon>Bacteria</taxon>
        <taxon>Bacillati</taxon>
        <taxon>Mycoplasmatota</taxon>
        <taxon>Mycoplasmoidales</taxon>
        <taxon>Metamycoplasmataceae</taxon>
        <taxon>Mycoplasmopsis</taxon>
    </lineage>
</organism>
<feature type="compositionally biased region" description="Basic and acidic residues" evidence="5">
    <location>
        <begin position="107"/>
        <end position="123"/>
    </location>
</feature>
<dbReference type="Pfam" id="PF01250">
    <property type="entry name" value="Ribosomal_S6"/>
    <property type="match status" value="1"/>
</dbReference>
<keyword evidence="4" id="KW-0694">RNA-binding</keyword>
<dbReference type="AlphaFoldDB" id="F9UKF4"/>
<dbReference type="InterPro" id="IPR014717">
    <property type="entry name" value="Transl_elong_EF1B/ribsomal_bS6"/>
</dbReference>
<dbReference type="InterPro" id="IPR000529">
    <property type="entry name" value="Ribosomal_bS6"/>
</dbReference>
<dbReference type="GO" id="GO:1990904">
    <property type="term" value="C:ribonucleoprotein complex"/>
    <property type="evidence" value="ECO:0007669"/>
    <property type="project" value="UniProtKB-KW"/>
</dbReference>
<comment type="caution">
    <text evidence="6">The sequence shown here is derived from an EMBL/GenBank/DDBJ whole genome shotgun (WGS) entry which is preliminary data.</text>
</comment>
<evidence type="ECO:0000256" key="3">
    <source>
        <dbReference type="ARBA" id="ARBA00035294"/>
    </source>
</evidence>
<keyword evidence="4 6" id="KW-0689">Ribosomal protein</keyword>
<comment type="function">
    <text evidence="2 4">Binds together with bS18 to 16S ribosomal RNA.</text>
</comment>
<reference evidence="6 7" key="1">
    <citation type="journal article" date="2013" name="Genome Announc.">
        <title>Genome Sequence of Mycoplasma columbinum Strain SF7.</title>
        <authorList>
            <person name="Guo Z."/>
            <person name="Xu X."/>
            <person name="Zheng Q."/>
            <person name="Li T."/>
            <person name="Kuang S."/>
            <person name="Zhang Z."/>
            <person name="Chen Y."/>
            <person name="Lu X."/>
            <person name="Zhou R."/>
            <person name="Bi D."/>
            <person name="Jin H."/>
        </authorList>
    </citation>
    <scope>NUCLEOTIDE SEQUENCE [LARGE SCALE GENOMIC DNA]</scope>
    <source>
        <strain evidence="6 7">SF7</strain>
    </source>
</reference>
<keyword evidence="4" id="KW-0699">rRNA-binding</keyword>
<accession>F9UKF4</accession>
<dbReference type="SUPFAM" id="SSF54995">
    <property type="entry name" value="Ribosomal protein S6"/>
    <property type="match status" value="1"/>
</dbReference>
<evidence type="ECO:0000313" key="7">
    <source>
        <dbReference type="Proteomes" id="UP000004978"/>
    </source>
</evidence>
<dbReference type="GO" id="GO:0006412">
    <property type="term" value="P:translation"/>
    <property type="evidence" value="ECO:0007669"/>
    <property type="project" value="UniProtKB-UniRule"/>
</dbReference>
<feature type="region of interest" description="Disordered" evidence="5">
    <location>
        <begin position="104"/>
        <end position="137"/>
    </location>
</feature>
<dbReference type="GO" id="GO:0003735">
    <property type="term" value="F:structural constituent of ribosome"/>
    <property type="evidence" value="ECO:0007669"/>
    <property type="project" value="InterPro"/>
</dbReference>
<protein>
    <recommendedName>
        <fullName evidence="3 4">Small ribosomal subunit protein bS6</fullName>
    </recommendedName>
</protein>
<keyword evidence="7" id="KW-1185">Reference proteome</keyword>
<evidence type="ECO:0000256" key="4">
    <source>
        <dbReference type="HAMAP-Rule" id="MF_00360"/>
    </source>
</evidence>
<sequence length="137" mass="15985">MSKYEILVIVDPKADAKVSFDLVEEVFGKTNITKSEKLELTDLAYEIKGSNKAQYLSFELNAESHLIAEFTRRANINKQIWRQLVINLTSEKGYGKERKVFKKPLPFRKENSQNSENKDEKKEYKKPRVVKTVKTEE</sequence>